<gene>
    <name evidence="2" type="ORF">ISP18_11730</name>
</gene>
<accession>A0ABW8IKI8</accession>
<dbReference type="InterPro" id="IPR015069">
    <property type="entry name" value="2H-PEstase_DUF1868"/>
</dbReference>
<evidence type="ECO:0000313" key="3">
    <source>
        <dbReference type="Proteomes" id="UP001620409"/>
    </source>
</evidence>
<proteinExistence type="predicted"/>
<evidence type="ECO:0000259" key="1">
    <source>
        <dbReference type="Pfam" id="PF08975"/>
    </source>
</evidence>
<keyword evidence="3" id="KW-1185">Reference proteome</keyword>
<dbReference type="RefSeq" id="WP_380006349.1">
    <property type="nucleotide sequence ID" value="NZ_JADIKI010000023.1"/>
</dbReference>
<reference evidence="2 3" key="1">
    <citation type="submission" date="2020-10" db="EMBL/GenBank/DDBJ databases">
        <title>Phylogeny of dyella-like bacteria.</title>
        <authorList>
            <person name="Fu J."/>
        </authorList>
    </citation>
    <scope>NUCLEOTIDE SEQUENCE [LARGE SCALE GENOMIC DNA]</scope>
    <source>
        <strain evidence="2 3">DHG40</strain>
    </source>
</reference>
<dbReference type="Proteomes" id="UP001620409">
    <property type="component" value="Unassembled WGS sequence"/>
</dbReference>
<organism evidence="2 3">
    <name type="scientific">Dyella humi</name>
    <dbReference type="NCBI Taxonomy" id="1770547"/>
    <lineage>
        <taxon>Bacteria</taxon>
        <taxon>Pseudomonadati</taxon>
        <taxon>Pseudomonadota</taxon>
        <taxon>Gammaproteobacteria</taxon>
        <taxon>Lysobacterales</taxon>
        <taxon>Rhodanobacteraceae</taxon>
        <taxon>Dyella</taxon>
    </lineage>
</organism>
<name>A0ABW8IKI8_9GAMM</name>
<dbReference type="EMBL" id="JADIKI010000023">
    <property type="protein sequence ID" value="MFK2855265.1"/>
    <property type="molecule type" value="Genomic_DNA"/>
</dbReference>
<dbReference type="SUPFAM" id="SSF55144">
    <property type="entry name" value="LigT-like"/>
    <property type="match status" value="1"/>
</dbReference>
<dbReference type="Gene3D" id="3.90.1140.10">
    <property type="entry name" value="Cyclic phosphodiesterase"/>
    <property type="match status" value="1"/>
</dbReference>
<evidence type="ECO:0000313" key="2">
    <source>
        <dbReference type="EMBL" id="MFK2855265.1"/>
    </source>
</evidence>
<dbReference type="Pfam" id="PF08975">
    <property type="entry name" value="2H-phosphodiest"/>
    <property type="match status" value="1"/>
</dbReference>
<comment type="caution">
    <text evidence="2">The sequence shown here is derived from an EMBL/GenBank/DDBJ whole genome shotgun (WGS) entry which is preliminary data.</text>
</comment>
<sequence length="246" mass="27472">MIGRWNPAKAAECPEQFPAWPADVGPGKKFSSEGKVQHYAGNTIICPIAAPNPAFAELCKAYEALRASVNAANLTWLPSSSYHSTIFDGAADAYRRPGEWPQMLPLDASMDACNKYVGEHLQHMRAGITPPIRMTIDLEEADSVRTVVILKPVDAAENRRLRMLRDELSLATGIRHANHDDYRFHTSFAYYVRRFSAADEAAYLAAYSRMLRQLSSKLPVIELGSPEYCLFNDMFAFPPQFALRTA</sequence>
<dbReference type="InterPro" id="IPR009097">
    <property type="entry name" value="Cyclic_Pdiesterase"/>
</dbReference>
<feature type="domain" description="DUF1868" evidence="1">
    <location>
        <begin position="29"/>
        <end position="137"/>
    </location>
</feature>
<protein>
    <submittedName>
        <fullName evidence="2">DUF1868 domain-containing protein</fullName>
    </submittedName>
</protein>